<protein>
    <recommendedName>
        <fullName evidence="11">Probable nicotinate-nucleotide adenylyltransferase</fullName>
        <ecNumber evidence="11">2.7.7.18</ecNumber>
    </recommendedName>
    <alternativeName>
        <fullName evidence="11">Deamido-NAD(+) diphosphorylase</fullName>
    </alternativeName>
    <alternativeName>
        <fullName evidence="11">Deamido-NAD(+) pyrophosphorylase</fullName>
    </alternativeName>
    <alternativeName>
        <fullName evidence="11">Nicotinate mononucleotide adenylyltransferase</fullName>
        <shortName evidence="11">NaMN adenylyltransferase</shortName>
    </alternativeName>
</protein>
<dbReference type="NCBIfam" id="NF000840">
    <property type="entry name" value="PRK00071.1-3"/>
    <property type="match status" value="1"/>
</dbReference>
<gene>
    <name evidence="11" type="primary">nadD</name>
    <name evidence="13" type="ordered locus">Plabr_0607</name>
</gene>
<proteinExistence type="inferred from homology"/>
<sequence>MKIGILGGTFDPVHLAHLLLAETCREECGLDQVRLLPASNPPHKQGETISPAKQRIAMLEFAVAGFPEFVVDRREIKRDGLSYTWQTLTEFREEFPEDELFFLMGSDSLRDLMTWKNPETIAELATLVAVNRGPISEEQMNAYLEPLPEVIRKAIRFVQMPAVDISASEIRDRARAGRSLRFLTPRPIERYIVEQGLYRETAE</sequence>
<comment type="catalytic activity">
    <reaction evidence="10 11">
        <text>nicotinate beta-D-ribonucleotide + ATP + H(+) = deamido-NAD(+) + diphosphate</text>
        <dbReference type="Rhea" id="RHEA:22860"/>
        <dbReference type="ChEBI" id="CHEBI:15378"/>
        <dbReference type="ChEBI" id="CHEBI:30616"/>
        <dbReference type="ChEBI" id="CHEBI:33019"/>
        <dbReference type="ChEBI" id="CHEBI:57502"/>
        <dbReference type="ChEBI" id="CHEBI:58437"/>
        <dbReference type="EC" id="2.7.7.18"/>
    </reaction>
</comment>
<feature type="domain" description="Cytidyltransferase-like" evidence="12">
    <location>
        <begin position="5"/>
        <end position="173"/>
    </location>
</feature>
<accession>F0SF79</accession>
<evidence type="ECO:0000256" key="4">
    <source>
        <dbReference type="ARBA" id="ARBA00022642"/>
    </source>
</evidence>
<evidence type="ECO:0000256" key="6">
    <source>
        <dbReference type="ARBA" id="ARBA00022695"/>
    </source>
</evidence>
<dbReference type="GO" id="GO:0005524">
    <property type="term" value="F:ATP binding"/>
    <property type="evidence" value="ECO:0007669"/>
    <property type="project" value="UniProtKB-KW"/>
</dbReference>
<organism evidence="13 14">
    <name type="scientific">Rubinisphaera brasiliensis (strain ATCC 49424 / DSM 5305 / JCM 21570 / IAM 15109 / NBRC 103401 / IFAM 1448)</name>
    <name type="common">Planctomyces brasiliensis</name>
    <dbReference type="NCBI Taxonomy" id="756272"/>
    <lineage>
        <taxon>Bacteria</taxon>
        <taxon>Pseudomonadati</taxon>
        <taxon>Planctomycetota</taxon>
        <taxon>Planctomycetia</taxon>
        <taxon>Planctomycetales</taxon>
        <taxon>Planctomycetaceae</taxon>
        <taxon>Rubinisphaera</taxon>
    </lineage>
</organism>
<dbReference type="RefSeq" id="WP_013626977.1">
    <property type="nucleotide sequence ID" value="NC_015174.1"/>
</dbReference>
<dbReference type="Gene3D" id="3.40.50.620">
    <property type="entry name" value="HUPs"/>
    <property type="match status" value="1"/>
</dbReference>
<dbReference type="GO" id="GO:0009435">
    <property type="term" value="P:NAD+ biosynthetic process"/>
    <property type="evidence" value="ECO:0007669"/>
    <property type="project" value="UniProtKB-UniRule"/>
</dbReference>
<evidence type="ECO:0000259" key="12">
    <source>
        <dbReference type="Pfam" id="PF01467"/>
    </source>
</evidence>
<evidence type="ECO:0000256" key="10">
    <source>
        <dbReference type="ARBA" id="ARBA00048721"/>
    </source>
</evidence>
<comment type="similarity">
    <text evidence="3 11">Belongs to the NadD family.</text>
</comment>
<dbReference type="eggNOG" id="COG1057">
    <property type="taxonomic scope" value="Bacteria"/>
</dbReference>
<dbReference type="GO" id="GO:0004515">
    <property type="term" value="F:nicotinate-nucleotide adenylyltransferase activity"/>
    <property type="evidence" value="ECO:0007669"/>
    <property type="project" value="UniProtKB-UniRule"/>
</dbReference>
<dbReference type="InterPro" id="IPR014729">
    <property type="entry name" value="Rossmann-like_a/b/a_fold"/>
</dbReference>
<dbReference type="PANTHER" id="PTHR39321">
    <property type="entry name" value="NICOTINATE-NUCLEOTIDE ADENYLYLTRANSFERASE-RELATED"/>
    <property type="match status" value="1"/>
</dbReference>
<dbReference type="STRING" id="756272.Plabr_0607"/>
<dbReference type="SUPFAM" id="SSF52374">
    <property type="entry name" value="Nucleotidylyl transferase"/>
    <property type="match status" value="1"/>
</dbReference>
<keyword evidence="6 11" id="KW-0548">Nucleotidyltransferase</keyword>
<dbReference type="InterPro" id="IPR005248">
    <property type="entry name" value="NadD/NMNAT"/>
</dbReference>
<dbReference type="HAMAP" id="MF_00244">
    <property type="entry name" value="NaMN_adenylyltr"/>
    <property type="match status" value="1"/>
</dbReference>
<dbReference type="EC" id="2.7.7.18" evidence="11"/>
<keyword evidence="7 11" id="KW-0547">Nucleotide-binding</keyword>
<dbReference type="UniPathway" id="UPA00253">
    <property type="reaction ID" value="UER00332"/>
</dbReference>
<evidence type="ECO:0000256" key="3">
    <source>
        <dbReference type="ARBA" id="ARBA00009014"/>
    </source>
</evidence>
<evidence type="ECO:0000256" key="8">
    <source>
        <dbReference type="ARBA" id="ARBA00022840"/>
    </source>
</evidence>
<evidence type="ECO:0000256" key="2">
    <source>
        <dbReference type="ARBA" id="ARBA00005019"/>
    </source>
</evidence>
<keyword evidence="4 11" id="KW-0662">Pyridine nucleotide biosynthesis</keyword>
<keyword evidence="14" id="KW-1185">Reference proteome</keyword>
<comment type="function">
    <text evidence="1 11">Catalyzes the reversible adenylation of nicotinate mononucleotide (NaMN) to nicotinic acid adenine dinucleotide (NaAD).</text>
</comment>
<dbReference type="NCBIfam" id="TIGR00482">
    <property type="entry name" value="nicotinate (nicotinamide) nucleotide adenylyltransferase"/>
    <property type="match status" value="1"/>
</dbReference>
<keyword evidence="8 11" id="KW-0067">ATP-binding</keyword>
<name>F0SF79_RUBBR</name>
<dbReference type="Proteomes" id="UP000006860">
    <property type="component" value="Chromosome"/>
</dbReference>
<dbReference type="AlphaFoldDB" id="F0SF79"/>
<dbReference type="NCBIfam" id="TIGR00125">
    <property type="entry name" value="cyt_tran_rel"/>
    <property type="match status" value="1"/>
</dbReference>
<dbReference type="PANTHER" id="PTHR39321:SF3">
    <property type="entry name" value="PHOSPHOPANTETHEINE ADENYLYLTRANSFERASE"/>
    <property type="match status" value="1"/>
</dbReference>
<evidence type="ECO:0000313" key="13">
    <source>
        <dbReference type="EMBL" id="ADY58234.1"/>
    </source>
</evidence>
<evidence type="ECO:0000256" key="1">
    <source>
        <dbReference type="ARBA" id="ARBA00002324"/>
    </source>
</evidence>
<dbReference type="KEGG" id="pbs:Plabr_0607"/>
<evidence type="ECO:0000256" key="7">
    <source>
        <dbReference type="ARBA" id="ARBA00022741"/>
    </source>
</evidence>
<dbReference type="EMBL" id="CP002546">
    <property type="protein sequence ID" value="ADY58234.1"/>
    <property type="molecule type" value="Genomic_DNA"/>
</dbReference>
<evidence type="ECO:0000256" key="9">
    <source>
        <dbReference type="ARBA" id="ARBA00023027"/>
    </source>
</evidence>
<reference evidence="14" key="1">
    <citation type="submission" date="2011-02" db="EMBL/GenBank/DDBJ databases">
        <title>The complete genome of Planctomyces brasiliensis DSM 5305.</title>
        <authorList>
            <person name="Lucas S."/>
            <person name="Copeland A."/>
            <person name="Lapidus A."/>
            <person name="Bruce D."/>
            <person name="Goodwin L."/>
            <person name="Pitluck S."/>
            <person name="Kyrpides N."/>
            <person name="Mavromatis K."/>
            <person name="Pagani I."/>
            <person name="Ivanova N."/>
            <person name="Ovchinnikova G."/>
            <person name="Lu M."/>
            <person name="Detter J.C."/>
            <person name="Han C."/>
            <person name="Land M."/>
            <person name="Hauser L."/>
            <person name="Markowitz V."/>
            <person name="Cheng J.-F."/>
            <person name="Hugenholtz P."/>
            <person name="Woyke T."/>
            <person name="Wu D."/>
            <person name="Tindall B."/>
            <person name="Pomrenke H.G."/>
            <person name="Brambilla E."/>
            <person name="Klenk H.-P."/>
            <person name="Eisen J.A."/>
        </authorList>
    </citation>
    <scope>NUCLEOTIDE SEQUENCE [LARGE SCALE GENOMIC DNA]</scope>
    <source>
        <strain evidence="14">ATCC 49424 / DSM 5305 / JCM 21570 / NBRC 103401 / IFAM 1448</strain>
    </source>
</reference>
<keyword evidence="9 11" id="KW-0520">NAD</keyword>
<dbReference type="Pfam" id="PF01467">
    <property type="entry name" value="CTP_transf_like"/>
    <property type="match status" value="1"/>
</dbReference>
<evidence type="ECO:0000313" key="14">
    <source>
        <dbReference type="Proteomes" id="UP000006860"/>
    </source>
</evidence>
<dbReference type="HOGENOM" id="CLU_069765_3_1_0"/>
<dbReference type="CDD" id="cd02165">
    <property type="entry name" value="NMNAT"/>
    <property type="match status" value="1"/>
</dbReference>
<comment type="pathway">
    <text evidence="2 11">Cofactor biosynthesis; NAD(+) biosynthesis; deamido-NAD(+) from nicotinate D-ribonucleotide: step 1/1.</text>
</comment>
<evidence type="ECO:0000256" key="11">
    <source>
        <dbReference type="HAMAP-Rule" id="MF_00244"/>
    </source>
</evidence>
<evidence type="ECO:0000256" key="5">
    <source>
        <dbReference type="ARBA" id="ARBA00022679"/>
    </source>
</evidence>
<keyword evidence="5 11" id="KW-0808">Transferase</keyword>
<dbReference type="OrthoDB" id="5295945at2"/>
<dbReference type="InterPro" id="IPR004821">
    <property type="entry name" value="Cyt_trans-like"/>
</dbReference>